<evidence type="ECO:0000313" key="2">
    <source>
        <dbReference type="Proteomes" id="UP000187012"/>
    </source>
</evidence>
<dbReference type="EMBL" id="CYGX02000042">
    <property type="protein sequence ID" value="SIT43254.1"/>
    <property type="molecule type" value="Genomic_DNA"/>
</dbReference>
<proteinExistence type="predicted"/>
<gene>
    <name evidence="1" type="ORF">BN2475_420017</name>
</gene>
<dbReference type="STRING" id="1247936.BN2475_420017"/>
<protein>
    <submittedName>
        <fullName evidence="1">Uncharacterized protein</fullName>
    </submittedName>
</protein>
<accession>A0A1N7S766</accession>
<keyword evidence="2" id="KW-1185">Reference proteome</keyword>
<reference evidence="1 2" key="1">
    <citation type="submission" date="2016-12" db="EMBL/GenBank/DDBJ databases">
        <authorList>
            <person name="Song W.-J."/>
            <person name="Kurnit D.M."/>
        </authorList>
    </citation>
    <scope>NUCLEOTIDE SEQUENCE [LARGE SCALE GENOMIC DNA]</scope>
    <source>
        <strain evidence="1 2">STM7296</strain>
    </source>
</reference>
<organism evidence="1 2">
    <name type="scientific">Paraburkholderia ribeironis</name>
    <dbReference type="NCBI Taxonomy" id="1247936"/>
    <lineage>
        <taxon>Bacteria</taxon>
        <taxon>Pseudomonadati</taxon>
        <taxon>Pseudomonadota</taxon>
        <taxon>Betaproteobacteria</taxon>
        <taxon>Burkholderiales</taxon>
        <taxon>Burkholderiaceae</taxon>
        <taxon>Paraburkholderia</taxon>
    </lineage>
</organism>
<dbReference type="Proteomes" id="UP000187012">
    <property type="component" value="Unassembled WGS sequence"/>
</dbReference>
<dbReference type="AlphaFoldDB" id="A0A1N7S766"/>
<sequence>MVQESACLALGREHRQSAVVPFRTLHALNKCSSYALPEQLYIRTNTDQKKFRALFTLYSWHFLGKAGVFTYFSAPYFSEQLFNIHAGKKMPSRLP</sequence>
<evidence type="ECO:0000313" key="1">
    <source>
        <dbReference type="EMBL" id="SIT43254.1"/>
    </source>
</evidence>
<name>A0A1N7S766_9BURK</name>